<feature type="chain" id="PRO_5020930356" description="DUF4958 domain-containing protein" evidence="2">
    <location>
        <begin position="22"/>
        <end position="508"/>
    </location>
</feature>
<dbReference type="EMBL" id="SRSO01000001">
    <property type="protein sequence ID" value="TGV04761.1"/>
    <property type="molecule type" value="Genomic_DNA"/>
</dbReference>
<evidence type="ECO:0000256" key="1">
    <source>
        <dbReference type="SAM" id="MobiDB-lite"/>
    </source>
</evidence>
<keyword evidence="4" id="KW-1185">Reference proteome</keyword>
<evidence type="ECO:0000256" key="2">
    <source>
        <dbReference type="SAM" id="SignalP"/>
    </source>
</evidence>
<keyword evidence="2" id="KW-0732">Signal</keyword>
<protein>
    <recommendedName>
        <fullName evidence="5">DUF4958 domain-containing protein</fullName>
    </recommendedName>
</protein>
<proteinExistence type="predicted"/>
<comment type="caution">
    <text evidence="3">The sequence shown here is derived from an EMBL/GenBank/DDBJ whole genome shotgun (WGS) entry which is preliminary data.</text>
</comment>
<accession>A0A4S1E221</accession>
<evidence type="ECO:0000313" key="4">
    <source>
        <dbReference type="Proteomes" id="UP000307602"/>
    </source>
</evidence>
<dbReference type="OrthoDB" id="973913at2"/>
<dbReference type="AlphaFoldDB" id="A0A4S1E221"/>
<name>A0A4S1E221_9FLAO</name>
<sequence length="508" mass="55895">MKKCFLLMSISFLFLFTESCNEDTFIEDPTLESLGEPKNLSYTEIINAREFSLLKTDVPTIDTGGLIPTFEIVSGRTEDGTILDDTFMSQVSIAGTVETIENLSPENYYEFNGETVTTYVSVDTRNNGVITINDENNFGIGNYYFTIKATTTAGDRTLSTTFEDALHVSVGPGLVTNLLYSPLAQNLVVGAGSQTTQPFLITGNPDVTFELGSDDDKLNIDSQTGIISLEAGYATVENDTIYPKVIVTSNISGEKTEFQGESFLFLVASNTPVILPKQTNYFFYPSLEANNRLYGYSVEVITPGAVLPENIWKQTGPSPLASLDTSLPVIDGKQAIFTNAVVGGASVPHESDVIINTQDLSQYRLGFNLSAVFYTQNRFVEYLSDGRTPTDLEIYISTDYTGDNAAATWTKVNSQVACQINSNTDTPFIGTPYPGDQKKADPDGLKDPSRNADGKWVRCELDLNPYKDEKRFTLKFKYASYFTGEIRGATGRAGRYFISDVHFKATEQ</sequence>
<evidence type="ECO:0000313" key="3">
    <source>
        <dbReference type="EMBL" id="TGV04761.1"/>
    </source>
</evidence>
<feature type="signal peptide" evidence="2">
    <location>
        <begin position="1"/>
        <end position="21"/>
    </location>
</feature>
<feature type="region of interest" description="Disordered" evidence="1">
    <location>
        <begin position="428"/>
        <end position="451"/>
    </location>
</feature>
<feature type="compositionally biased region" description="Basic and acidic residues" evidence="1">
    <location>
        <begin position="436"/>
        <end position="451"/>
    </location>
</feature>
<dbReference type="Proteomes" id="UP000307602">
    <property type="component" value="Unassembled WGS sequence"/>
</dbReference>
<organism evidence="3 4">
    <name type="scientific">Flavivirga rizhaonensis</name>
    <dbReference type="NCBI Taxonomy" id="2559571"/>
    <lineage>
        <taxon>Bacteria</taxon>
        <taxon>Pseudomonadati</taxon>
        <taxon>Bacteroidota</taxon>
        <taxon>Flavobacteriia</taxon>
        <taxon>Flavobacteriales</taxon>
        <taxon>Flavobacteriaceae</taxon>
        <taxon>Flavivirga</taxon>
    </lineage>
</organism>
<evidence type="ECO:0008006" key="5">
    <source>
        <dbReference type="Google" id="ProtNLM"/>
    </source>
</evidence>
<gene>
    <name evidence="3" type="ORF">EM932_01155</name>
</gene>
<dbReference type="RefSeq" id="WP_135874624.1">
    <property type="nucleotide sequence ID" value="NZ_SRSO01000001.1"/>
</dbReference>
<reference evidence="3 4" key="1">
    <citation type="submission" date="2019-04" db="EMBL/GenBank/DDBJ databases">
        <authorList>
            <person name="Liu A."/>
        </authorList>
    </citation>
    <scope>NUCLEOTIDE SEQUENCE [LARGE SCALE GENOMIC DNA]</scope>
    <source>
        <strain evidence="3 4">RZ03</strain>
    </source>
</reference>